<dbReference type="AlphaFoldDB" id="A0A8C4QXF7"/>
<proteinExistence type="inferred from homology"/>
<keyword evidence="11" id="KW-0862">Zinc</keyword>
<dbReference type="Pfam" id="PF00004">
    <property type="entry name" value="AAA"/>
    <property type="match status" value="1"/>
</dbReference>
<sequence length="841" mass="93175">MKSNLVGGKCLLKLLLVLRFERIVYGVAMRERKRDRQRCVGVLSSRCLRLLGDRLQWLRFLTVFGSAWFLVMPVHLLRTRLSIPGRVCGLFRGPPGSSSRCATPTSVVRFGRTCTGPLRGPGRILDTLLYGSRHSPLVSLVETQQVSYVQLCKALVNCTAYCHSQKERSRREEGKKQSSSSNDDEGNRQEEQEQQQNHDRLRTLIVLAVLISILNSLSAEFPSISWSEFVNEMLAKGEVLGLQVSPGSDLVLVRLHQDAVVSGRQISRAGRMFKLQVPTIEQLEDRLRSAEDQLGIDPRDRIPVTYSRPGLFSYAMATVLVMSLFFLGSWFIFKTVGEAAKDAGFNAFNQLRKARFTVVDGRSGKNVKFQDVAGLHEAKIEVKEFVDYLKTPDRFLALGARVPRGCLLLGPPGCGKTLLAKAVATEAQVPFLAIAGSEFVEVIGGLGAARVRSLFREARAKAPCIVYIDEIDAVGKKRARSAGTMDSTEEEQTLNQLLVEMDGMGTRDHVIVLASTNRADILDQALTRPGRLDRHVYIDLPTLQERREIFEQHLKPLKLAQKSKAYSQRLAELTPGFSGADIANICNEGALHAAREASHAVDLQNFDYALERVLVGPVKRSKILSNEERRVVAFHEAGHALVGWLLEYTDAVLKISIAPRANATFGFSQVLPSERMLLSRPELQQRMSMALGGRAAEAVSFNRVTTGAEDDLRKATAVAHAMVSSYGMSLSIGHISFPSHEEATAGSLARRPFSQSLQLTIDHEVRRLVAESYHQAQEILQQNRDKLQALAEALLQKEVIGYDEIEQLVGPPPYGPKRLIQPQSLAEAVRGEEPSPSLQFV</sequence>
<feature type="transmembrane region" description="Helical" evidence="18">
    <location>
        <begin position="311"/>
        <end position="333"/>
    </location>
</feature>
<dbReference type="FunFam" id="1.20.58.760:FF:000003">
    <property type="entry name" value="AFG3-like AAA ATPase 2"/>
    <property type="match status" value="1"/>
</dbReference>
<dbReference type="Pfam" id="PF01434">
    <property type="entry name" value="Peptidase_M41"/>
    <property type="match status" value="1"/>
</dbReference>
<dbReference type="Ensembl" id="ENSEBUT00000022258.1">
    <property type="protein sequence ID" value="ENSEBUP00000021682.1"/>
    <property type="gene ID" value="ENSEBUG00000013383.1"/>
</dbReference>
<dbReference type="InterPro" id="IPR027417">
    <property type="entry name" value="P-loop_NTPase"/>
</dbReference>
<dbReference type="PANTHER" id="PTHR43655:SF8">
    <property type="entry name" value="PARAPLEGIN"/>
    <property type="match status" value="1"/>
</dbReference>
<dbReference type="NCBIfam" id="TIGR01241">
    <property type="entry name" value="FtsH_fam"/>
    <property type="match status" value="1"/>
</dbReference>
<keyword evidence="19" id="KW-0732">Signal</keyword>
<keyword evidence="6" id="KW-0645">Protease</keyword>
<evidence type="ECO:0000256" key="9">
    <source>
        <dbReference type="ARBA" id="ARBA00022741"/>
    </source>
</evidence>
<evidence type="ECO:0000256" key="11">
    <source>
        <dbReference type="ARBA" id="ARBA00022833"/>
    </source>
</evidence>
<dbReference type="GO" id="GO:0005745">
    <property type="term" value="C:m-AAA complex"/>
    <property type="evidence" value="ECO:0007669"/>
    <property type="project" value="TreeGrafter"/>
</dbReference>
<evidence type="ECO:0000256" key="7">
    <source>
        <dbReference type="ARBA" id="ARBA00022692"/>
    </source>
</evidence>
<dbReference type="Gene3D" id="3.40.1690.20">
    <property type="match status" value="1"/>
</dbReference>
<keyword evidence="12" id="KW-0067">ATP-binding</keyword>
<evidence type="ECO:0000256" key="13">
    <source>
        <dbReference type="ARBA" id="ARBA00022946"/>
    </source>
</evidence>
<dbReference type="GO" id="GO:0034982">
    <property type="term" value="P:mitochondrial protein processing"/>
    <property type="evidence" value="ECO:0007669"/>
    <property type="project" value="TreeGrafter"/>
</dbReference>
<dbReference type="Pfam" id="PF17862">
    <property type="entry name" value="AAA_lid_3"/>
    <property type="match status" value="1"/>
</dbReference>
<dbReference type="GO" id="GO:0004222">
    <property type="term" value="F:metalloendopeptidase activity"/>
    <property type="evidence" value="ECO:0007669"/>
    <property type="project" value="InterPro"/>
</dbReference>
<keyword evidence="10" id="KW-0378">Hydrolase</keyword>
<keyword evidence="8" id="KW-0479">Metal-binding</keyword>
<dbReference type="InterPro" id="IPR005936">
    <property type="entry name" value="FtsH"/>
</dbReference>
<keyword evidence="14 18" id="KW-1133">Transmembrane helix</keyword>
<dbReference type="CDD" id="cd19501">
    <property type="entry name" value="RecA-like_FtsH"/>
    <property type="match status" value="1"/>
</dbReference>
<keyword evidence="15" id="KW-0482">Metalloprotease</keyword>
<evidence type="ECO:0000256" key="2">
    <source>
        <dbReference type="ARBA" id="ARBA00004141"/>
    </source>
</evidence>
<evidence type="ECO:0000256" key="19">
    <source>
        <dbReference type="SAM" id="SignalP"/>
    </source>
</evidence>
<evidence type="ECO:0000313" key="22">
    <source>
        <dbReference type="Proteomes" id="UP000694388"/>
    </source>
</evidence>
<keyword evidence="16 18" id="KW-0472">Membrane</keyword>
<dbReference type="InterPro" id="IPR003593">
    <property type="entry name" value="AAA+_ATPase"/>
</dbReference>
<comment type="cofactor">
    <cofactor evidence="1">
        <name>Zn(2+)</name>
        <dbReference type="ChEBI" id="CHEBI:29105"/>
    </cofactor>
</comment>
<dbReference type="GeneTree" id="ENSGT00940000156329"/>
<evidence type="ECO:0000256" key="18">
    <source>
        <dbReference type="SAM" id="Phobius"/>
    </source>
</evidence>
<dbReference type="Gene3D" id="3.40.50.300">
    <property type="entry name" value="P-loop containing nucleotide triphosphate hydrolases"/>
    <property type="match status" value="1"/>
</dbReference>
<feature type="compositionally biased region" description="Basic and acidic residues" evidence="17">
    <location>
        <begin position="185"/>
        <end position="197"/>
    </location>
</feature>
<accession>A0A8C4QXF7</accession>
<evidence type="ECO:0000256" key="5">
    <source>
        <dbReference type="ARBA" id="ARBA00010550"/>
    </source>
</evidence>
<feature type="compositionally biased region" description="Basic and acidic residues" evidence="17">
    <location>
        <begin position="167"/>
        <end position="176"/>
    </location>
</feature>
<dbReference type="HAMAP" id="MF_01458">
    <property type="entry name" value="FtsH"/>
    <property type="match status" value="1"/>
</dbReference>
<dbReference type="SMART" id="SM00382">
    <property type="entry name" value="AAA"/>
    <property type="match status" value="1"/>
</dbReference>
<feature type="domain" description="AAA+ ATPase" evidence="20">
    <location>
        <begin position="402"/>
        <end position="542"/>
    </location>
</feature>
<protein>
    <submittedName>
        <fullName evidence="21">SPG7 matrix AAA peptidase subunit, paraplegin</fullName>
    </submittedName>
</protein>
<organism evidence="21 22">
    <name type="scientific">Eptatretus burgeri</name>
    <name type="common">Inshore hagfish</name>
    <dbReference type="NCBI Taxonomy" id="7764"/>
    <lineage>
        <taxon>Eukaryota</taxon>
        <taxon>Metazoa</taxon>
        <taxon>Chordata</taxon>
        <taxon>Craniata</taxon>
        <taxon>Vertebrata</taxon>
        <taxon>Cyclostomata</taxon>
        <taxon>Myxini</taxon>
        <taxon>Myxiniformes</taxon>
        <taxon>Myxinidae</taxon>
        <taxon>Eptatretinae</taxon>
        <taxon>Eptatretus</taxon>
    </lineage>
</organism>
<evidence type="ECO:0000259" key="20">
    <source>
        <dbReference type="SMART" id="SM00382"/>
    </source>
</evidence>
<keyword evidence="22" id="KW-1185">Reference proteome</keyword>
<comment type="subcellular location">
    <subcellularLocation>
        <location evidence="2">Membrane</location>
        <topology evidence="2">Multi-pass membrane protein</topology>
    </subcellularLocation>
    <subcellularLocation>
        <location evidence="3">Mitochondrion</location>
    </subcellularLocation>
</comment>
<evidence type="ECO:0000256" key="4">
    <source>
        <dbReference type="ARBA" id="ARBA00010044"/>
    </source>
</evidence>
<dbReference type="GO" id="GO:0046872">
    <property type="term" value="F:metal ion binding"/>
    <property type="evidence" value="ECO:0007669"/>
    <property type="project" value="UniProtKB-KW"/>
</dbReference>
<evidence type="ECO:0000256" key="3">
    <source>
        <dbReference type="ARBA" id="ARBA00004173"/>
    </source>
</evidence>
<dbReference type="SUPFAM" id="SSF52540">
    <property type="entry name" value="P-loop containing nucleoside triphosphate hydrolases"/>
    <property type="match status" value="1"/>
</dbReference>
<dbReference type="InterPro" id="IPR003959">
    <property type="entry name" value="ATPase_AAA_core"/>
</dbReference>
<dbReference type="PANTHER" id="PTHR43655">
    <property type="entry name" value="ATP-DEPENDENT PROTEASE"/>
    <property type="match status" value="1"/>
</dbReference>
<feature type="chain" id="PRO_5034280249" evidence="19">
    <location>
        <begin position="27"/>
        <end position="841"/>
    </location>
</feature>
<keyword evidence="9" id="KW-0547">Nucleotide-binding</keyword>
<dbReference type="InterPro" id="IPR041569">
    <property type="entry name" value="AAA_lid_3"/>
</dbReference>
<dbReference type="Gene3D" id="1.20.58.760">
    <property type="entry name" value="Peptidase M41"/>
    <property type="match status" value="1"/>
</dbReference>
<name>A0A8C4QXF7_EPTBU</name>
<evidence type="ECO:0000313" key="21">
    <source>
        <dbReference type="Ensembl" id="ENSEBUP00000021682.1"/>
    </source>
</evidence>
<feature type="region of interest" description="Disordered" evidence="17">
    <location>
        <begin position="167"/>
        <end position="197"/>
    </location>
</feature>
<dbReference type="SUPFAM" id="SSF140990">
    <property type="entry name" value="FtsH protease domain-like"/>
    <property type="match status" value="1"/>
</dbReference>
<dbReference type="GO" id="GO:0016887">
    <property type="term" value="F:ATP hydrolysis activity"/>
    <property type="evidence" value="ECO:0007669"/>
    <property type="project" value="InterPro"/>
</dbReference>
<comment type="similarity">
    <text evidence="4">In the C-terminal section; belongs to the peptidase M41 family.</text>
</comment>
<evidence type="ECO:0000256" key="15">
    <source>
        <dbReference type="ARBA" id="ARBA00023049"/>
    </source>
</evidence>
<feature type="signal peptide" evidence="19">
    <location>
        <begin position="1"/>
        <end position="26"/>
    </location>
</feature>
<evidence type="ECO:0000256" key="16">
    <source>
        <dbReference type="ARBA" id="ARBA00023136"/>
    </source>
</evidence>
<evidence type="ECO:0000256" key="14">
    <source>
        <dbReference type="ARBA" id="ARBA00022989"/>
    </source>
</evidence>
<evidence type="ECO:0000256" key="12">
    <source>
        <dbReference type="ARBA" id="ARBA00022840"/>
    </source>
</evidence>
<evidence type="ECO:0000256" key="1">
    <source>
        <dbReference type="ARBA" id="ARBA00001947"/>
    </source>
</evidence>
<dbReference type="InterPro" id="IPR000642">
    <property type="entry name" value="Peptidase_M41"/>
</dbReference>
<feature type="transmembrane region" description="Helical" evidence="18">
    <location>
        <begin position="57"/>
        <end position="77"/>
    </location>
</feature>
<dbReference type="GO" id="GO:0005524">
    <property type="term" value="F:ATP binding"/>
    <property type="evidence" value="ECO:0007669"/>
    <property type="project" value="UniProtKB-KW"/>
</dbReference>
<dbReference type="FunFam" id="1.10.8.60:FF:000033">
    <property type="entry name" value="paraplegin isoform X1"/>
    <property type="match status" value="1"/>
</dbReference>
<reference evidence="21" key="1">
    <citation type="submission" date="2025-08" db="UniProtKB">
        <authorList>
            <consortium name="Ensembl"/>
        </authorList>
    </citation>
    <scope>IDENTIFICATION</scope>
</reference>
<dbReference type="InterPro" id="IPR037219">
    <property type="entry name" value="Peptidase_M41-like"/>
</dbReference>
<evidence type="ECO:0000256" key="10">
    <source>
        <dbReference type="ARBA" id="ARBA00022801"/>
    </source>
</evidence>
<reference evidence="21" key="2">
    <citation type="submission" date="2025-09" db="UniProtKB">
        <authorList>
            <consortium name="Ensembl"/>
        </authorList>
    </citation>
    <scope>IDENTIFICATION</scope>
</reference>
<evidence type="ECO:0000256" key="6">
    <source>
        <dbReference type="ARBA" id="ARBA00022670"/>
    </source>
</evidence>
<evidence type="ECO:0000256" key="17">
    <source>
        <dbReference type="SAM" id="MobiDB-lite"/>
    </source>
</evidence>
<evidence type="ECO:0000256" key="8">
    <source>
        <dbReference type="ARBA" id="ARBA00022723"/>
    </source>
</evidence>
<dbReference type="Gene3D" id="1.10.8.60">
    <property type="match status" value="1"/>
</dbReference>
<dbReference type="InterPro" id="IPR050928">
    <property type="entry name" value="ATP-dep_Zn_Metalloprotease"/>
</dbReference>
<keyword evidence="7 18" id="KW-0812">Transmembrane</keyword>
<dbReference type="Proteomes" id="UP000694388">
    <property type="component" value="Unplaced"/>
</dbReference>
<dbReference type="FunFam" id="3.40.50.300:FF:000277">
    <property type="entry name" value="ATP-dependent zinc metalloprotease FtsH"/>
    <property type="match status" value="1"/>
</dbReference>
<comment type="similarity">
    <text evidence="5">In the N-terminal section; belongs to the AAA ATPase family.</text>
</comment>
<dbReference type="GO" id="GO:0004176">
    <property type="term" value="F:ATP-dependent peptidase activity"/>
    <property type="evidence" value="ECO:0007669"/>
    <property type="project" value="InterPro"/>
</dbReference>
<keyword evidence="13" id="KW-0809">Transit peptide</keyword>